<comment type="caution">
    <text evidence="2">The sequence shown here is derived from an EMBL/GenBank/DDBJ whole genome shotgun (WGS) entry which is preliminary data.</text>
</comment>
<reference evidence="2 3" key="1">
    <citation type="submission" date="2020-02" db="EMBL/GenBank/DDBJ databases">
        <title>Genome sequence of Parvularcula flava strain NH6-79.</title>
        <authorList>
            <person name="Abdul Karim M.H."/>
            <person name="Lam M.Q."/>
            <person name="Chen S.J."/>
            <person name="Yahya A."/>
            <person name="Shahir S."/>
            <person name="Shamsir M.S."/>
            <person name="Chong C.S."/>
        </authorList>
    </citation>
    <scope>NUCLEOTIDE SEQUENCE [LARGE SCALE GENOMIC DNA]</scope>
    <source>
        <strain evidence="2 3">NH6-79</strain>
    </source>
</reference>
<dbReference type="EMBL" id="VCJR02000001">
    <property type="protein sequence ID" value="NHK27125.1"/>
    <property type="molecule type" value="Genomic_DNA"/>
</dbReference>
<sequence>MIGERYRRLVADDRVCRVKGGSYLCAPNYCRCYRPATRHDQEADFSASHIGFRVAYDADWSLIAKRGFPDISFDFPVTKYREFSANSLSFGPFSRANSRPSAGKT</sequence>
<accession>A0ABX0HG86</accession>
<dbReference type="InterPro" id="IPR042095">
    <property type="entry name" value="SUMF_sf"/>
</dbReference>
<gene>
    <name evidence="2" type="ORF">FF098_004305</name>
</gene>
<evidence type="ECO:0000259" key="1">
    <source>
        <dbReference type="Pfam" id="PF03781"/>
    </source>
</evidence>
<keyword evidence="3" id="KW-1185">Reference proteome</keyword>
<evidence type="ECO:0000313" key="2">
    <source>
        <dbReference type="EMBL" id="NHK27125.1"/>
    </source>
</evidence>
<feature type="domain" description="Sulfatase-modifying factor enzyme-like" evidence="1">
    <location>
        <begin position="17"/>
        <end position="55"/>
    </location>
</feature>
<organism evidence="2 3">
    <name type="scientific">Aquisalinus luteolus</name>
    <dbReference type="NCBI Taxonomy" id="1566827"/>
    <lineage>
        <taxon>Bacteria</taxon>
        <taxon>Pseudomonadati</taxon>
        <taxon>Pseudomonadota</taxon>
        <taxon>Alphaproteobacteria</taxon>
        <taxon>Parvularculales</taxon>
        <taxon>Parvularculaceae</taxon>
        <taxon>Aquisalinus</taxon>
    </lineage>
</organism>
<dbReference type="InterPro" id="IPR005532">
    <property type="entry name" value="SUMF_dom"/>
</dbReference>
<dbReference type="Gene3D" id="3.90.1580.10">
    <property type="entry name" value="paralog of FGE (formylglycine-generating enzyme)"/>
    <property type="match status" value="1"/>
</dbReference>
<dbReference type="InterPro" id="IPR016187">
    <property type="entry name" value="CTDL_fold"/>
</dbReference>
<dbReference type="Proteomes" id="UP000818603">
    <property type="component" value="Unassembled WGS sequence"/>
</dbReference>
<name>A0ABX0HG86_9PROT</name>
<dbReference type="SUPFAM" id="SSF56436">
    <property type="entry name" value="C-type lectin-like"/>
    <property type="match status" value="1"/>
</dbReference>
<dbReference type="Pfam" id="PF03781">
    <property type="entry name" value="FGE-sulfatase"/>
    <property type="match status" value="1"/>
</dbReference>
<protein>
    <submittedName>
        <fullName evidence="2">Formylglycine-generating enzyme family protein</fullName>
    </submittedName>
</protein>
<evidence type="ECO:0000313" key="3">
    <source>
        <dbReference type="Proteomes" id="UP000818603"/>
    </source>
</evidence>
<proteinExistence type="predicted"/>
<dbReference type="RefSeq" id="WP_166426320.1">
    <property type="nucleotide sequence ID" value="NZ_BMGZ01000001.1"/>
</dbReference>